<feature type="compositionally biased region" description="Basic and acidic residues" evidence="1">
    <location>
        <begin position="113"/>
        <end position="135"/>
    </location>
</feature>
<feature type="compositionally biased region" description="Polar residues" evidence="1">
    <location>
        <begin position="340"/>
        <end position="350"/>
    </location>
</feature>
<organism evidence="2 3">
    <name type="scientific">Haemonchus contortus</name>
    <name type="common">Barber pole worm</name>
    <dbReference type="NCBI Taxonomy" id="6289"/>
    <lineage>
        <taxon>Eukaryota</taxon>
        <taxon>Metazoa</taxon>
        <taxon>Ecdysozoa</taxon>
        <taxon>Nematoda</taxon>
        <taxon>Chromadorea</taxon>
        <taxon>Rhabditida</taxon>
        <taxon>Rhabditina</taxon>
        <taxon>Rhabditomorpha</taxon>
        <taxon>Strongyloidea</taxon>
        <taxon>Trichostrongylidae</taxon>
        <taxon>Haemonchus</taxon>
    </lineage>
</organism>
<reference evidence="3" key="1">
    <citation type="submission" date="2020-12" db="UniProtKB">
        <authorList>
            <consortium name="WormBaseParasite"/>
        </authorList>
    </citation>
    <scope>IDENTIFICATION</scope>
    <source>
        <strain evidence="3">MHco3</strain>
    </source>
</reference>
<dbReference type="AlphaFoldDB" id="A0A7I4Y2W4"/>
<dbReference type="WBParaSite" id="HCON_00037690-00002">
    <property type="protein sequence ID" value="HCON_00037690-00002"/>
    <property type="gene ID" value="HCON_00037690"/>
</dbReference>
<evidence type="ECO:0000313" key="2">
    <source>
        <dbReference type="Proteomes" id="UP000025227"/>
    </source>
</evidence>
<proteinExistence type="predicted"/>
<name>A0A7I4Y2W4_HAECO</name>
<feature type="region of interest" description="Disordered" evidence="1">
    <location>
        <begin position="113"/>
        <end position="161"/>
    </location>
</feature>
<dbReference type="OrthoDB" id="5874526at2759"/>
<accession>A0A7I4Y2W4</accession>
<sequence length="420" mass="47772">MASQAFINPYSHTSFVQNPTLGRKLYADEVHDDLHGMSNQFTATPTINKYARSVESTIDLHQLPPMREIDGSIGIRTAQGTTDNSDIETINKRLLSTDSIYELKAIPCPFRGGRESESANRKKRRAFSEESRYDLDNIPDPFGLTQERHRSSTPASPLPMRSDYVYGVGPSRNTPSHYAFDHTDNWSSHSPDYRFTSPRSGGHSYSPQHPHYTLPNSSYDYTAYSQPTRYVPTHSDYDYTPYAQPYMQPAYVYPQYHMAPMPPPPQMHPHAYRHPYHYPPEWYQYPPAPMHPMAPPHPASPYGHHHRMPPMQPGYYPEPGVRSSSQHRFASGNEPHDSNVHGQYSMSDVSNVGFDQDRFTSSSSSVNQDPYQLRDFSVESIREINALPPLSALPMYHTPSKNVYTAKSISGEEELEVIPC</sequence>
<keyword evidence="2" id="KW-1185">Reference proteome</keyword>
<feature type="region of interest" description="Disordered" evidence="1">
    <location>
        <begin position="301"/>
        <end position="368"/>
    </location>
</feature>
<protein>
    <submittedName>
        <fullName evidence="3">Velvet domain-containing protein</fullName>
    </submittedName>
</protein>
<feature type="compositionally biased region" description="Polar residues" evidence="1">
    <location>
        <begin position="359"/>
        <end position="368"/>
    </location>
</feature>
<dbReference type="Proteomes" id="UP000025227">
    <property type="component" value="Unplaced"/>
</dbReference>
<evidence type="ECO:0000313" key="3">
    <source>
        <dbReference type="WBParaSite" id="HCON_00037690-00002"/>
    </source>
</evidence>
<evidence type="ECO:0000256" key="1">
    <source>
        <dbReference type="SAM" id="MobiDB-lite"/>
    </source>
</evidence>